<dbReference type="PANTHER" id="PTHR43117:SF4">
    <property type="entry name" value="OSMOPROTECTANT IMPORT ATP-BINDING PROTEIN OSMV"/>
    <property type="match status" value="1"/>
</dbReference>
<dbReference type="Proteomes" id="UP000599074">
    <property type="component" value="Unassembled WGS sequence"/>
</dbReference>
<dbReference type="RefSeq" id="WP_168115265.1">
    <property type="nucleotide sequence ID" value="NZ_BOON01000047.1"/>
</dbReference>
<evidence type="ECO:0000256" key="2">
    <source>
        <dbReference type="ARBA" id="ARBA00022448"/>
    </source>
</evidence>
<dbReference type="SMART" id="SM00382">
    <property type="entry name" value="AAA"/>
    <property type="match status" value="1"/>
</dbReference>
<name>A0A8J3X366_9ACTN</name>
<dbReference type="PROSITE" id="PS50893">
    <property type="entry name" value="ABC_TRANSPORTER_2"/>
    <property type="match status" value="1"/>
</dbReference>
<proteinExistence type="inferred from homology"/>
<keyword evidence="2" id="KW-0813">Transport</keyword>
<gene>
    <name evidence="7" type="ORF">Pme01_47710</name>
</gene>
<evidence type="ECO:0000256" key="1">
    <source>
        <dbReference type="ARBA" id="ARBA00005417"/>
    </source>
</evidence>
<keyword evidence="4" id="KW-0067">ATP-binding</keyword>
<reference evidence="7" key="1">
    <citation type="submission" date="2021-01" db="EMBL/GenBank/DDBJ databases">
        <title>Whole genome shotgun sequence of Planosporangium mesophilum NBRC 109066.</title>
        <authorList>
            <person name="Komaki H."/>
            <person name="Tamura T."/>
        </authorList>
    </citation>
    <scope>NUCLEOTIDE SEQUENCE</scope>
    <source>
        <strain evidence="7">NBRC 109066</strain>
    </source>
</reference>
<dbReference type="GO" id="GO:0015418">
    <property type="term" value="F:ABC-type quaternary ammonium compound transporting activity"/>
    <property type="evidence" value="ECO:0007669"/>
    <property type="project" value="UniProtKB-EC"/>
</dbReference>
<evidence type="ECO:0000313" key="8">
    <source>
        <dbReference type="Proteomes" id="UP000599074"/>
    </source>
</evidence>
<accession>A0A8J3X366</accession>
<keyword evidence="8" id="KW-1185">Reference proteome</keyword>
<keyword evidence="3" id="KW-0547">Nucleotide-binding</keyword>
<comment type="caution">
    <text evidence="7">The sequence shown here is derived from an EMBL/GenBank/DDBJ whole genome shotgun (WGS) entry which is preliminary data.</text>
</comment>
<evidence type="ECO:0000256" key="4">
    <source>
        <dbReference type="ARBA" id="ARBA00022840"/>
    </source>
</evidence>
<dbReference type="Gene3D" id="3.40.50.300">
    <property type="entry name" value="P-loop containing nucleotide triphosphate hydrolases"/>
    <property type="match status" value="1"/>
</dbReference>
<dbReference type="InterPro" id="IPR003439">
    <property type="entry name" value="ABC_transporter-like_ATP-bd"/>
</dbReference>
<dbReference type="Pfam" id="PF00005">
    <property type="entry name" value="ABC_tran"/>
    <property type="match status" value="1"/>
</dbReference>
<comment type="similarity">
    <text evidence="1">Belongs to the ABC transporter superfamily.</text>
</comment>
<dbReference type="PANTHER" id="PTHR43117">
    <property type="entry name" value="OSMOPROTECTANT IMPORT ATP-BINDING PROTEIN OSMV"/>
    <property type="match status" value="1"/>
</dbReference>
<dbReference type="AlphaFoldDB" id="A0A8J3X366"/>
<dbReference type="FunFam" id="3.40.50.300:FF:000425">
    <property type="entry name" value="Probable ABC transporter, ATP-binding subunit"/>
    <property type="match status" value="1"/>
</dbReference>
<sequence length="330" mass="35736">MDGTRRSDSAAPIRFEAVSKRYADGTVAVEDLTLDLAAGELTVLIGPSGCGKSTVLRMVNRLVEPTSGRVLVDGEDVAEADPVELRRRIGYVIQHVGLFPHQTVRGNVGTVPKLLGWPKSQVTERTDELLELVGLDPARFGPRYPHELSGGQRQRVGVARALAADPVVLLMDEPFSAVDPIVRTRLQDEFRRLQETVRKTILLVTHDLDEAVRLGDRIAVLAERGRLQQYERPAVLLAGPANEFVREFVGADRAIKRLGVTPIPRDALRPLPASDPPDGVAAVSVDGTLQDALAALLGADSGWVVVRDGAEPLGVLTPDDIHRALHRSNA</sequence>
<dbReference type="InterPro" id="IPR003593">
    <property type="entry name" value="AAA+_ATPase"/>
</dbReference>
<evidence type="ECO:0000256" key="3">
    <source>
        <dbReference type="ARBA" id="ARBA00022741"/>
    </source>
</evidence>
<evidence type="ECO:0000313" key="7">
    <source>
        <dbReference type="EMBL" id="GII25174.1"/>
    </source>
</evidence>
<protein>
    <recommendedName>
        <fullName evidence="5">ABC-type quaternary amine transporter</fullName>
        <ecNumber evidence="5">7.6.2.9</ecNumber>
    </recommendedName>
</protein>
<evidence type="ECO:0000259" key="6">
    <source>
        <dbReference type="PROSITE" id="PS50893"/>
    </source>
</evidence>
<dbReference type="GO" id="GO:0005524">
    <property type="term" value="F:ATP binding"/>
    <property type="evidence" value="ECO:0007669"/>
    <property type="project" value="UniProtKB-KW"/>
</dbReference>
<dbReference type="InterPro" id="IPR027417">
    <property type="entry name" value="P-loop_NTPase"/>
</dbReference>
<organism evidence="7 8">
    <name type="scientific">Planosporangium mesophilum</name>
    <dbReference type="NCBI Taxonomy" id="689768"/>
    <lineage>
        <taxon>Bacteria</taxon>
        <taxon>Bacillati</taxon>
        <taxon>Actinomycetota</taxon>
        <taxon>Actinomycetes</taxon>
        <taxon>Micromonosporales</taxon>
        <taxon>Micromonosporaceae</taxon>
        <taxon>Planosporangium</taxon>
    </lineage>
</organism>
<dbReference type="GO" id="GO:0016887">
    <property type="term" value="F:ATP hydrolysis activity"/>
    <property type="evidence" value="ECO:0007669"/>
    <property type="project" value="InterPro"/>
</dbReference>
<evidence type="ECO:0000256" key="5">
    <source>
        <dbReference type="ARBA" id="ARBA00066388"/>
    </source>
</evidence>
<dbReference type="InterPro" id="IPR017871">
    <property type="entry name" value="ABC_transporter-like_CS"/>
</dbReference>
<dbReference type="SUPFAM" id="SSF52540">
    <property type="entry name" value="P-loop containing nucleoside triphosphate hydrolases"/>
    <property type="match status" value="1"/>
</dbReference>
<dbReference type="EMBL" id="BOON01000047">
    <property type="protein sequence ID" value="GII25174.1"/>
    <property type="molecule type" value="Genomic_DNA"/>
</dbReference>
<dbReference type="PROSITE" id="PS00211">
    <property type="entry name" value="ABC_TRANSPORTER_1"/>
    <property type="match status" value="1"/>
</dbReference>
<dbReference type="EC" id="7.6.2.9" evidence="5"/>
<feature type="domain" description="ABC transporter" evidence="6">
    <location>
        <begin position="13"/>
        <end position="249"/>
    </location>
</feature>